<protein>
    <recommendedName>
        <fullName evidence="3">YdhG-like domain-containing protein</fullName>
    </recommendedName>
</protein>
<organism evidence="1 2">
    <name type="scientific">Rhodococcoides kroppenstedtii</name>
    <dbReference type="NCBI Taxonomy" id="293050"/>
    <lineage>
        <taxon>Bacteria</taxon>
        <taxon>Bacillati</taxon>
        <taxon>Actinomycetota</taxon>
        <taxon>Actinomycetes</taxon>
        <taxon>Mycobacteriales</taxon>
        <taxon>Nocardiaceae</taxon>
        <taxon>Rhodococcoides</taxon>
    </lineage>
</organism>
<evidence type="ECO:0000313" key="1">
    <source>
        <dbReference type="EMBL" id="MBY6322565.1"/>
    </source>
</evidence>
<reference evidence="1 2" key="1">
    <citation type="submission" date="2020-06" db="EMBL/GenBank/DDBJ databases">
        <title>Taxonomy, biology and ecology of Rhodococcus bacteria occurring in California pistachio and other woody hosts as revealed by genome sequence analyses.</title>
        <authorList>
            <person name="Gai Y."/>
            <person name="Riely B."/>
        </authorList>
    </citation>
    <scope>NUCLEOTIDE SEQUENCE [LARGE SCALE GENOMIC DNA]</scope>
    <source>
        <strain evidence="1 2">BP-284</strain>
    </source>
</reference>
<comment type="caution">
    <text evidence="1">The sequence shown here is derived from an EMBL/GenBank/DDBJ whole genome shotgun (WGS) entry which is preliminary data.</text>
</comment>
<sequence length="116" mass="13104">MEQQRTELAEEDVAKGQCVVYIGPDNAEEIYEDWSRPRILTAGHPGKIYDPSVQHIRVEWVGLEHEPISYATGFCTNRSEVGPEGRAFIRGRAKVSAEEYEELASKIVRGTRRGEV</sequence>
<evidence type="ECO:0008006" key="3">
    <source>
        <dbReference type="Google" id="ProtNLM"/>
    </source>
</evidence>
<dbReference type="EMBL" id="JABUKG010000022">
    <property type="protein sequence ID" value="MBY6322565.1"/>
    <property type="molecule type" value="Genomic_DNA"/>
</dbReference>
<name>A0ABS7NWZ3_9NOCA</name>
<dbReference type="RefSeq" id="WP_157889499.1">
    <property type="nucleotide sequence ID" value="NZ_JABUKE010000023.1"/>
</dbReference>
<evidence type="ECO:0000313" key="2">
    <source>
        <dbReference type="Proteomes" id="UP001520140"/>
    </source>
</evidence>
<dbReference type="Proteomes" id="UP001520140">
    <property type="component" value="Unassembled WGS sequence"/>
</dbReference>
<accession>A0ABS7NWZ3</accession>
<proteinExistence type="predicted"/>
<gene>
    <name evidence="1" type="ORF">HQ605_17205</name>
</gene>
<keyword evidence="2" id="KW-1185">Reference proteome</keyword>